<evidence type="ECO:0000313" key="3">
    <source>
        <dbReference type="EMBL" id="QHA01564.1"/>
    </source>
</evidence>
<organism evidence="3 4">
    <name type="scientific">Dehalobacter restrictus</name>
    <dbReference type="NCBI Taxonomy" id="55583"/>
    <lineage>
        <taxon>Bacteria</taxon>
        <taxon>Bacillati</taxon>
        <taxon>Bacillota</taxon>
        <taxon>Clostridia</taxon>
        <taxon>Eubacteriales</taxon>
        <taxon>Desulfitobacteriaceae</taxon>
        <taxon>Dehalobacter</taxon>
    </lineage>
</organism>
<reference evidence="3 4" key="1">
    <citation type="submission" date="2019-12" db="EMBL/GenBank/DDBJ databases">
        <title>Sequence classification of anaerobic respiratory reductive dehalogenases: First we see many, then we see few.</title>
        <authorList>
            <person name="Molenda O."/>
            <person name="Puentes Jacome L.A."/>
            <person name="Cao X."/>
            <person name="Nesbo C.L."/>
            <person name="Tang S."/>
            <person name="Morson N."/>
            <person name="Patron J."/>
            <person name="Lomheim L."/>
            <person name="Wishart D.S."/>
            <person name="Edwards E.A."/>
        </authorList>
    </citation>
    <scope>NUCLEOTIDE SEQUENCE [LARGE SCALE GENOMIC DNA]</scope>
    <source>
        <strain evidence="3 4">12DCA</strain>
    </source>
</reference>
<dbReference type="Proteomes" id="UP000430508">
    <property type="component" value="Chromosome"/>
</dbReference>
<keyword evidence="2" id="KW-0812">Transmembrane</keyword>
<feature type="region of interest" description="Disordered" evidence="1">
    <location>
        <begin position="69"/>
        <end position="111"/>
    </location>
</feature>
<dbReference type="AlphaFoldDB" id="A0A857DJV3"/>
<keyword evidence="2" id="KW-0472">Membrane</keyword>
<dbReference type="EMBL" id="CP046996">
    <property type="protein sequence ID" value="QHA01564.1"/>
    <property type="molecule type" value="Genomic_DNA"/>
</dbReference>
<accession>A0A857DJV3</accession>
<evidence type="ECO:0000256" key="2">
    <source>
        <dbReference type="SAM" id="Phobius"/>
    </source>
</evidence>
<protein>
    <submittedName>
        <fullName evidence="3">Uncharacterized protein</fullName>
    </submittedName>
</protein>
<feature type="transmembrane region" description="Helical" evidence="2">
    <location>
        <begin position="7"/>
        <end position="28"/>
    </location>
</feature>
<proteinExistence type="predicted"/>
<feature type="compositionally biased region" description="Low complexity" evidence="1">
    <location>
        <begin position="78"/>
        <end position="91"/>
    </location>
</feature>
<gene>
    <name evidence="3" type="ORF">GQ588_13405</name>
</gene>
<sequence>MNFSRKSILTLAGAVVLAGVIIIGGIYGPTAWKVFRGQVVGPEDQVVIQTPPVNYAGGETDADQTIAQGEESTVSPNTGGTPAAEGTAGDTVTAPNQADGTDDSASSTNEVKKYREPDLSLLNIAPSLEEYFGERALSDASRTLAFGAAWNIHQYTDGYLYGVTAGPQMNEQDIKKYIVFHKTLWEKQMENEVNSSQASTFDVYFRNLLNRGIDAFDSKDKVRIEQFHLEIHDLDAHLLRDDMSSKVYGATPFATKRSE</sequence>
<name>A0A857DJV3_9FIRM</name>
<evidence type="ECO:0000313" key="4">
    <source>
        <dbReference type="Proteomes" id="UP000430508"/>
    </source>
</evidence>
<feature type="compositionally biased region" description="Polar residues" evidence="1">
    <location>
        <begin position="93"/>
        <end position="109"/>
    </location>
</feature>
<evidence type="ECO:0000256" key="1">
    <source>
        <dbReference type="SAM" id="MobiDB-lite"/>
    </source>
</evidence>
<keyword evidence="2" id="KW-1133">Transmembrane helix</keyword>
<dbReference type="RefSeq" id="WP_019224695.1">
    <property type="nucleotide sequence ID" value="NZ_CP046996.1"/>
</dbReference>